<dbReference type="Gene3D" id="3.40.50.2000">
    <property type="entry name" value="Glycogen Phosphorylase B"/>
    <property type="match status" value="1"/>
</dbReference>
<dbReference type="Proteomes" id="UP000298416">
    <property type="component" value="Unassembled WGS sequence"/>
</dbReference>
<dbReference type="GO" id="GO:1901135">
    <property type="term" value="P:carbohydrate derivative metabolic process"/>
    <property type="evidence" value="ECO:0007669"/>
    <property type="project" value="UniProtKB-ARBA"/>
</dbReference>
<gene>
    <name evidence="1" type="ORF">SASPL_140070</name>
</gene>
<protein>
    <submittedName>
        <fullName evidence="1">Uncharacterized protein</fullName>
    </submittedName>
</protein>
<dbReference type="GO" id="GO:0008194">
    <property type="term" value="F:UDP-glycosyltransferase activity"/>
    <property type="evidence" value="ECO:0007669"/>
    <property type="project" value="UniProtKB-ARBA"/>
</dbReference>
<dbReference type="EMBL" id="PNBA02000015">
    <property type="protein sequence ID" value="KAG6398603.1"/>
    <property type="molecule type" value="Genomic_DNA"/>
</dbReference>
<dbReference type="SUPFAM" id="SSF53756">
    <property type="entry name" value="UDP-Glycosyltransferase/glycogen phosphorylase"/>
    <property type="match status" value="1"/>
</dbReference>
<organism evidence="1">
    <name type="scientific">Salvia splendens</name>
    <name type="common">Scarlet sage</name>
    <dbReference type="NCBI Taxonomy" id="180675"/>
    <lineage>
        <taxon>Eukaryota</taxon>
        <taxon>Viridiplantae</taxon>
        <taxon>Streptophyta</taxon>
        <taxon>Embryophyta</taxon>
        <taxon>Tracheophyta</taxon>
        <taxon>Spermatophyta</taxon>
        <taxon>Magnoliopsida</taxon>
        <taxon>eudicotyledons</taxon>
        <taxon>Gunneridae</taxon>
        <taxon>Pentapetalae</taxon>
        <taxon>asterids</taxon>
        <taxon>lamiids</taxon>
        <taxon>Lamiales</taxon>
        <taxon>Lamiaceae</taxon>
        <taxon>Nepetoideae</taxon>
        <taxon>Mentheae</taxon>
        <taxon>Salviinae</taxon>
        <taxon>Salvia</taxon>
        <taxon>Salvia subgen. Calosphace</taxon>
        <taxon>core Calosphace</taxon>
    </lineage>
</organism>
<comment type="caution">
    <text evidence="1">The sequence shown here is derived from an EMBL/GenBank/DDBJ whole genome shotgun (WGS) entry which is preliminary data.</text>
</comment>
<dbReference type="PANTHER" id="PTHR48044:SF82">
    <property type="entry name" value="GLYCOSYLTRANSFERASE"/>
    <property type="match status" value="1"/>
</dbReference>
<proteinExistence type="predicted"/>
<reference evidence="1" key="1">
    <citation type="submission" date="2018-01" db="EMBL/GenBank/DDBJ databases">
        <authorList>
            <person name="Mao J.F."/>
        </authorList>
    </citation>
    <scope>NUCLEOTIDE SEQUENCE</scope>
    <source>
        <strain evidence="1">Huo1</strain>
        <tissue evidence="1">Leaf</tissue>
    </source>
</reference>
<dbReference type="PANTHER" id="PTHR48044">
    <property type="entry name" value="GLYCOSYLTRANSFERASE"/>
    <property type="match status" value="1"/>
</dbReference>
<evidence type="ECO:0000313" key="1">
    <source>
        <dbReference type="EMBL" id="KAG6398603.1"/>
    </source>
</evidence>
<accession>A0A8X8WP39</accession>
<evidence type="ECO:0000313" key="2">
    <source>
        <dbReference type="Proteomes" id="UP000298416"/>
    </source>
</evidence>
<sequence>MDTKQSDVRLRVLMFPWLAHGHVFPFLELAKGLANKHFHVYCSTAIILDSIRNNLNNNNDDSSIELLELPLPSLPDLPPHYQEHPTPSHAHPLQGFPDVSPRLLRHHRQPQTRLAYLRRVEVARDEEGGLDGNGVAEVVKEVLVEERLRSRARQMSEKMKMEGDEAFGEIAQELINICARK</sequence>
<reference evidence="1" key="2">
    <citation type="submission" date="2020-08" db="EMBL/GenBank/DDBJ databases">
        <title>Plant Genome Project.</title>
        <authorList>
            <person name="Zhang R.-G."/>
        </authorList>
    </citation>
    <scope>NUCLEOTIDE SEQUENCE</scope>
    <source>
        <strain evidence="1">Huo1</strain>
        <tissue evidence="1">Leaf</tissue>
    </source>
</reference>
<dbReference type="AlphaFoldDB" id="A0A8X8WP39"/>
<keyword evidence="2" id="KW-1185">Reference proteome</keyword>
<name>A0A8X8WP39_SALSN</name>